<keyword evidence="2" id="KW-1185">Reference proteome</keyword>
<evidence type="ECO:0000313" key="1">
    <source>
        <dbReference type="EMBL" id="KAK7839968.1"/>
    </source>
</evidence>
<accession>A0AAW0KNI0</accession>
<proteinExistence type="predicted"/>
<name>A0AAW0KNI0_QUESU</name>
<dbReference type="AlphaFoldDB" id="A0AAW0KNI0"/>
<gene>
    <name evidence="1" type="ORF">CFP56_017288</name>
</gene>
<dbReference type="PANTHER" id="PTHR33390:SF1">
    <property type="entry name" value="STRESS UP-REGULATED NOD 19 PROTEIN"/>
    <property type="match status" value="1"/>
</dbReference>
<sequence length="117" mass="12796">MVKRIDWEFIVPIKIYIFDVEYEVDSCSASGMAYNGCTDIKRTSVTMPTGGYVIYGMAHQHSGGISSTFYGEDGQVLYSSLPTYGQGKVAGNEAGHIVGMSTCYPQPGSVKINDRRH</sequence>
<dbReference type="PANTHER" id="PTHR33390">
    <property type="entry name" value="STRESS UP-REGULATED NOD 19 PROTEIN"/>
    <property type="match status" value="1"/>
</dbReference>
<dbReference type="InterPro" id="IPR011692">
    <property type="entry name" value="Stress_up-reg_Nod19"/>
</dbReference>
<organism evidence="1 2">
    <name type="scientific">Quercus suber</name>
    <name type="common">Cork oak</name>
    <dbReference type="NCBI Taxonomy" id="58331"/>
    <lineage>
        <taxon>Eukaryota</taxon>
        <taxon>Viridiplantae</taxon>
        <taxon>Streptophyta</taxon>
        <taxon>Embryophyta</taxon>
        <taxon>Tracheophyta</taxon>
        <taxon>Spermatophyta</taxon>
        <taxon>Magnoliopsida</taxon>
        <taxon>eudicotyledons</taxon>
        <taxon>Gunneridae</taxon>
        <taxon>Pentapetalae</taxon>
        <taxon>rosids</taxon>
        <taxon>fabids</taxon>
        <taxon>Fagales</taxon>
        <taxon>Fagaceae</taxon>
        <taxon>Quercus</taxon>
    </lineage>
</organism>
<comment type="caution">
    <text evidence="1">The sequence shown here is derived from an EMBL/GenBank/DDBJ whole genome shotgun (WGS) entry which is preliminary data.</text>
</comment>
<reference evidence="1 2" key="1">
    <citation type="journal article" date="2018" name="Sci. Data">
        <title>The draft genome sequence of cork oak.</title>
        <authorList>
            <person name="Ramos A.M."/>
            <person name="Usie A."/>
            <person name="Barbosa P."/>
            <person name="Barros P.M."/>
            <person name="Capote T."/>
            <person name="Chaves I."/>
            <person name="Simoes F."/>
            <person name="Abreu I."/>
            <person name="Carrasquinho I."/>
            <person name="Faro C."/>
            <person name="Guimaraes J.B."/>
            <person name="Mendonca D."/>
            <person name="Nobrega F."/>
            <person name="Rodrigues L."/>
            <person name="Saibo N.J.M."/>
            <person name="Varela M.C."/>
            <person name="Egas C."/>
            <person name="Matos J."/>
            <person name="Miguel C.M."/>
            <person name="Oliveira M.M."/>
            <person name="Ricardo C.P."/>
            <person name="Goncalves S."/>
        </authorList>
    </citation>
    <scope>NUCLEOTIDE SEQUENCE [LARGE SCALE GENOMIC DNA]</scope>
    <source>
        <strain evidence="2">cv. HL8</strain>
    </source>
</reference>
<evidence type="ECO:0000313" key="2">
    <source>
        <dbReference type="Proteomes" id="UP000237347"/>
    </source>
</evidence>
<dbReference type="Pfam" id="PF07712">
    <property type="entry name" value="SURNod19"/>
    <property type="match status" value="1"/>
</dbReference>
<dbReference type="Proteomes" id="UP000237347">
    <property type="component" value="Unassembled WGS sequence"/>
</dbReference>
<protein>
    <submittedName>
        <fullName evidence="1">Uncharacterized protein</fullName>
    </submittedName>
</protein>
<dbReference type="EMBL" id="PKMF04000271">
    <property type="protein sequence ID" value="KAK7839968.1"/>
    <property type="molecule type" value="Genomic_DNA"/>
</dbReference>